<dbReference type="EMBL" id="CAFBLR010000001">
    <property type="protein sequence ID" value="CAB4857581.1"/>
    <property type="molecule type" value="Genomic_DNA"/>
</dbReference>
<sequence>MLLATDAAMTVVVVAIGTVVGRPASTVVVVSVGPAAAAGLAADGTSDVGLMMKPSTAACLASIDPTEIAAARSAGVVSTGITP</sequence>
<dbReference type="AlphaFoldDB" id="A0A6J7CIP7"/>
<protein>
    <submittedName>
        <fullName evidence="1">Unannotated protein</fullName>
    </submittedName>
</protein>
<gene>
    <name evidence="1" type="ORF">UFOPK3417_00040</name>
</gene>
<accession>A0A6J7CIP7</accession>
<organism evidence="1">
    <name type="scientific">freshwater metagenome</name>
    <dbReference type="NCBI Taxonomy" id="449393"/>
    <lineage>
        <taxon>unclassified sequences</taxon>
        <taxon>metagenomes</taxon>
        <taxon>ecological metagenomes</taxon>
    </lineage>
</organism>
<evidence type="ECO:0000313" key="1">
    <source>
        <dbReference type="EMBL" id="CAB4857581.1"/>
    </source>
</evidence>
<reference evidence="1" key="1">
    <citation type="submission" date="2020-05" db="EMBL/GenBank/DDBJ databases">
        <authorList>
            <person name="Chiriac C."/>
            <person name="Salcher M."/>
            <person name="Ghai R."/>
            <person name="Kavagutti S V."/>
        </authorList>
    </citation>
    <scope>NUCLEOTIDE SEQUENCE</scope>
</reference>
<proteinExistence type="predicted"/>
<name>A0A6J7CIP7_9ZZZZ</name>